<accession>A0ACC0AH29</accession>
<gene>
    <name evidence="1" type="ORF">M9H77_28463</name>
</gene>
<proteinExistence type="predicted"/>
<dbReference type="Proteomes" id="UP001060085">
    <property type="component" value="Linkage Group LG06"/>
</dbReference>
<sequence>MNEKAFHLNRPCEYLSFTHAQRPLSDSQVSSSSPPTMADDDKAHRLPADTCTNPAQNSDSATDSQPPTAAYDRENLKTKDPDTVHESKRRKSCPSALDKCDVIIKSCYNNNNNSSCSFTFDPKFCSGVTTPEVTPKFGSFNLMSAMTAGIKEKIEEKSGEEEEEKDEIIKKSKIDEFSNPIDGIKSAD</sequence>
<organism evidence="1 2">
    <name type="scientific">Catharanthus roseus</name>
    <name type="common">Madagascar periwinkle</name>
    <name type="synonym">Vinca rosea</name>
    <dbReference type="NCBI Taxonomy" id="4058"/>
    <lineage>
        <taxon>Eukaryota</taxon>
        <taxon>Viridiplantae</taxon>
        <taxon>Streptophyta</taxon>
        <taxon>Embryophyta</taxon>
        <taxon>Tracheophyta</taxon>
        <taxon>Spermatophyta</taxon>
        <taxon>Magnoliopsida</taxon>
        <taxon>eudicotyledons</taxon>
        <taxon>Gunneridae</taxon>
        <taxon>Pentapetalae</taxon>
        <taxon>asterids</taxon>
        <taxon>lamiids</taxon>
        <taxon>Gentianales</taxon>
        <taxon>Apocynaceae</taxon>
        <taxon>Rauvolfioideae</taxon>
        <taxon>Vinceae</taxon>
        <taxon>Catharanthinae</taxon>
        <taxon>Catharanthus</taxon>
    </lineage>
</organism>
<comment type="caution">
    <text evidence="1">The sequence shown here is derived from an EMBL/GenBank/DDBJ whole genome shotgun (WGS) entry which is preliminary data.</text>
</comment>
<keyword evidence="2" id="KW-1185">Reference proteome</keyword>
<name>A0ACC0AH29_CATRO</name>
<reference evidence="2" key="1">
    <citation type="journal article" date="2023" name="Nat. Plants">
        <title>Single-cell RNA sequencing provides a high-resolution roadmap for understanding the multicellular compartmentation of specialized metabolism.</title>
        <authorList>
            <person name="Sun S."/>
            <person name="Shen X."/>
            <person name="Li Y."/>
            <person name="Li Y."/>
            <person name="Wang S."/>
            <person name="Li R."/>
            <person name="Zhang H."/>
            <person name="Shen G."/>
            <person name="Guo B."/>
            <person name="Wei J."/>
            <person name="Xu J."/>
            <person name="St-Pierre B."/>
            <person name="Chen S."/>
            <person name="Sun C."/>
        </authorList>
    </citation>
    <scope>NUCLEOTIDE SEQUENCE [LARGE SCALE GENOMIC DNA]</scope>
</reference>
<evidence type="ECO:0000313" key="1">
    <source>
        <dbReference type="EMBL" id="KAI5659670.1"/>
    </source>
</evidence>
<protein>
    <submittedName>
        <fullName evidence="1">Uncharacterized protein</fullName>
    </submittedName>
</protein>
<evidence type="ECO:0000313" key="2">
    <source>
        <dbReference type="Proteomes" id="UP001060085"/>
    </source>
</evidence>
<dbReference type="EMBL" id="CM044706">
    <property type="protein sequence ID" value="KAI5659670.1"/>
    <property type="molecule type" value="Genomic_DNA"/>
</dbReference>